<organism evidence="1">
    <name type="scientific">Myoviridae sp. ctpiG4</name>
    <dbReference type="NCBI Taxonomy" id="2826698"/>
    <lineage>
        <taxon>Viruses</taxon>
        <taxon>Duplodnaviria</taxon>
        <taxon>Heunggongvirae</taxon>
        <taxon>Uroviricota</taxon>
        <taxon>Caudoviricetes</taxon>
    </lineage>
</organism>
<accession>A0A8S5N388</accession>
<proteinExistence type="predicted"/>
<reference evidence="1" key="1">
    <citation type="journal article" date="2021" name="Proc. Natl. Acad. Sci. U.S.A.">
        <title>A Catalog of Tens of Thousands of Viruses from Human Metagenomes Reveals Hidden Associations with Chronic Diseases.</title>
        <authorList>
            <person name="Tisza M.J."/>
            <person name="Buck C.B."/>
        </authorList>
    </citation>
    <scope>NUCLEOTIDE SEQUENCE</scope>
    <source>
        <strain evidence="1">CtpiG4</strain>
    </source>
</reference>
<protein>
    <submittedName>
        <fullName evidence="1">Uncharacterized protein</fullName>
    </submittedName>
</protein>
<sequence>MSKAKIVSKRGRQLTLTEKWAIDSRDTTVYGYNEKGERVPFEELFPNDGDIDHSAEFEEGITYTFG</sequence>
<evidence type="ECO:0000313" key="1">
    <source>
        <dbReference type="EMBL" id="DAD88944.1"/>
    </source>
</evidence>
<dbReference type="EMBL" id="BK015050">
    <property type="protein sequence ID" value="DAD88944.1"/>
    <property type="molecule type" value="Genomic_DNA"/>
</dbReference>
<name>A0A8S5N388_9CAUD</name>